<evidence type="ECO:0000256" key="1">
    <source>
        <dbReference type="SAM" id="MobiDB-lite"/>
    </source>
</evidence>
<feature type="region of interest" description="Disordered" evidence="1">
    <location>
        <begin position="44"/>
        <end position="87"/>
    </location>
</feature>
<protein>
    <submittedName>
        <fullName evidence="2">Uncharacterized protein</fullName>
    </submittedName>
</protein>
<dbReference type="EMBL" id="LFBV01000007">
    <property type="protein sequence ID" value="OKH92242.1"/>
    <property type="molecule type" value="Genomic_DNA"/>
</dbReference>
<dbReference type="AlphaFoldDB" id="A0A1Q4V2Z0"/>
<feature type="compositionally biased region" description="Acidic residues" evidence="1">
    <location>
        <begin position="116"/>
        <end position="148"/>
    </location>
</feature>
<organism evidence="2 3">
    <name type="scientific">Streptomyces uncialis</name>
    <dbReference type="NCBI Taxonomy" id="1048205"/>
    <lineage>
        <taxon>Bacteria</taxon>
        <taxon>Bacillati</taxon>
        <taxon>Actinomycetota</taxon>
        <taxon>Actinomycetes</taxon>
        <taxon>Kitasatosporales</taxon>
        <taxon>Streptomycetaceae</taxon>
        <taxon>Streptomyces</taxon>
    </lineage>
</organism>
<keyword evidence="3" id="KW-1185">Reference proteome</keyword>
<accession>A0A1Q4V2Z0</accession>
<feature type="region of interest" description="Disordered" evidence="1">
    <location>
        <begin position="102"/>
        <end position="155"/>
    </location>
</feature>
<gene>
    <name evidence="2" type="ORF">AB852_25280</name>
</gene>
<comment type="caution">
    <text evidence="2">The sequence shown here is derived from an EMBL/GenBank/DDBJ whole genome shotgun (WGS) entry which is preliminary data.</text>
</comment>
<name>A0A1Q4V2Z0_9ACTN</name>
<proteinExistence type="predicted"/>
<feature type="region of interest" description="Disordered" evidence="1">
    <location>
        <begin position="227"/>
        <end position="253"/>
    </location>
</feature>
<sequence length="253" mass="26798">MALKTLRVGAAEIRLLTALTDGPWDRSTIENALVRQGWAAEAPDGRPAVEWGGGAAAPHFFGTDPPSAGIGPRVELGAAPGTDDGQGASFVQLPCALFWPAFGEEPPLPHGRAAQDDDLEDPETDYDEDEDGEEDGGTDLDEADDLDGEYGPAWHRAPDARRAHFRAEYARLSGLIRAELGAPLHSTSGEMDTHEETWERAGLSLTLHRGDDLNTYSHYDVITVRVGPTAAGDGSGGPGPMDRDDSAAMTAAD</sequence>
<dbReference type="RefSeq" id="WP_073792567.1">
    <property type="nucleotide sequence ID" value="NZ_LFBV01000007.1"/>
</dbReference>
<evidence type="ECO:0000313" key="3">
    <source>
        <dbReference type="Proteomes" id="UP000186455"/>
    </source>
</evidence>
<dbReference type="Proteomes" id="UP000186455">
    <property type="component" value="Unassembled WGS sequence"/>
</dbReference>
<reference evidence="2 3" key="1">
    <citation type="submission" date="2015-06" db="EMBL/GenBank/DDBJ databases">
        <title>Cloning and characterization of the uncialamcin biosynthetic gene cluster.</title>
        <authorList>
            <person name="Yan X."/>
            <person name="Huang T."/>
            <person name="Ge H."/>
            <person name="Shen B."/>
        </authorList>
    </citation>
    <scope>NUCLEOTIDE SEQUENCE [LARGE SCALE GENOMIC DNA]</scope>
    <source>
        <strain evidence="2 3">DCA2648</strain>
    </source>
</reference>
<evidence type="ECO:0000313" key="2">
    <source>
        <dbReference type="EMBL" id="OKH92242.1"/>
    </source>
</evidence>